<keyword evidence="2" id="KW-1185">Reference proteome</keyword>
<dbReference type="InterPro" id="IPR036770">
    <property type="entry name" value="Ankyrin_rpt-contain_sf"/>
</dbReference>
<protein>
    <submittedName>
        <fullName evidence="1">Uncharacterized protein</fullName>
    </submittedName>
</protein>
<evidence type="ECO:0000313" key="1">
    <source>
        <dbReference type="EMBL" id="KAL0487755.1"/>
    </source>
</evidence>
<dbReference type="Proteomes" id="UP001431209">
    <property type="component" value="Unassembled WGS sequence"/>
</dbReference>
<proteinExistence type="predicted"/>
<dbReference type="Gene3D" id="1.25.40.20">
    <property type="entry name" value="Ankyrin repeat-containing domain"/>
    <property type="match status" value="1"/>
</dbReference>
<dbReference type="AlphaFoldDB" id="A0AAW2ZG19"/>
<dbReference type="EMBL" id="JAOPGA020001373">
    <property type="protein sequence ID" value="KAL0487755.1"/>
    <property type="molecule type" value="Genomic_DNA"/>
</dbReference>
<reference evidence="1 2" key="1">
    <citation type="submission" date="2024-03" db="EMBL/GenBank/DDBJ databases">
        <title>The Acrasis kona genome and developmental transcriptomes reveal deep origins of eukaryotic multicellular pathways.</title>
        <authorList>
            <person name="Sheikh S."/>
            <person name="Fu C.-J."/>
            <person name="Brown M.W."/>
            <person name="Baldauf S.L."/>
        </authorList>
    </citation>
    <scope>NUCLEOTIDE SEQUENCE [LARGE SCALE GENOMIC DNA]</scope>
    <source>
        <strain evidence="1 2">ATCC MYA-3509</strain>
    </source>
</reference>
<feature type="non-terminal residue" evidence="1">
    <location>
        <position position="740"/>
    </location>
</feature>
<comment type="caution">
    <text evidence="1">The sequence shown here is derived from an EMBL/GenBank/DDBJ whole genome shotgun (WGS) entry which is preliminary data.</text>
</comment>
<evidence type="ECO:0000313" key="2">
    <source>
        <dbReference type="Proteomes" id="UP001431209"/>
    </source>
</evidence>
<organism evidence="1 2">
    <name type="scientific">Acrasis kona</name>
    <dbReference type="NCBI Taxonomy" id="1008807"/>
    <lineage>
        <taxon>Eukaryota</taxon>
        <taxon>Discoba</taxon>
        <taxon>Heterolobosea</taxon>
        <taxon>Tetramitia</taxon>
        <taxon>Eutetramitia</taxon>
        <taxon>Acrasidae</taxon>
        <taxon>Acrasis</taxon>
    </lineage>
</organism>
<sequence length="740" mass="85407">MYNTDVLDLIRPPVVQYSTEDIYSTITGNQNSTDIQHLTDIINHYSPNSIKLLRLYSIEDFGSLIKQFQSLECLDVITYRCSVRDSLSVVKDVPRSLKKIRIISASSPLDNSMLYDFMLQYRSSLQFSFEIFFWDGKNYPSPCDTDSTPRPTIHHTSKDQGFYIRRFNKLSLVEGIRFDFLFDIFMDPTIAEFVSDRIKIEDLRGYTPDERMIEIPSLQELVIKGSKYRDDDHVILKKIISILADRDAKWINAHAEKGDMIEMLKIIMENGDTLRFLVDNYGLSTRASNVNPLYVAVELGDPSVVKYLIKQDPELMRLGRMTNQTKKESLFRACDGTSKVYEILLLKGEDLSVDDQDCLTSWCKSNGSQELILHGHLLSLECWFDHNYNINRKPPICAMVKRNLHHRALSSFLCRFPKGSFKNCKTPSGKTLLHLLTPENVREADALISHHYVSFLETDDYGFSFVDLMLRSRGPDIEVFEMFDMLISKGLRVHGKTDSVLLMSMFINKRLCYHLIRKYLTSDEADEVDEESDEVDYEDVLFRVFENLKVTTTQLFDNYKKVFDYNTKNLAEYHIAVFVAFGNASEVADLYCTPYFDPDGNKKSLFMSAVNQRAFKLLNWVLDNSSSAASKHNILYGLRLDNNTESNILYYLAKDLTDDLFGVDTKKFLDKILALSERPLTEMRNSEGKTPFQCVPRKSGSKMSKYLDDIQQEVLKSTVAKKRVLEIPEPTQLEIKRKKK</sequence>
<name>A0AAW2ZG19_9EUKA</name>
<dbReference type="SUPFAM" id="SSF48403">
    <property type="entry name" value="Ankyrin repeat"/>
    <property type="match status" value="1"/>
</dbReference>
<gene>
    <name evidence="1" type="ORF">AKO1_008696</name>
</gene>
<accession>A0AAW2ZG19</accession>